<feature type="domain" description="RNase NYN" evidence="2">
    <location>
        <begin position="71"/>
        <end position="202"/>
    </location>
</feature>
<dbReference type="OrthoDB" id="392925at2759"/>
<name>E3M728_CAERE</name>
<feature type="region of interest" description="Disordered" evidence="1">
    <location>
        <begin position="315"/>
        <end position="341"/>
    </location>
</feature>
<reference evidence="3" key="1">
    <citation type="submission" date="2007-07" db="EMBL/GenBank/DDBJ databases">
        <title>PCAP assembly of the Caenorhabditis remanei genome.</title>
        <authorList>
            <consortium name="The Caenorhabditis remanei Sequencing Consortium"/>
            <person name="Wilson R.K."/>
        </authorList>
    </citation>
    <scope>NUCLEOTIDE SEQUENCE [LARGE SCALE GENOMIC DNA]</scope>
    <source>
        <strain evidence="3">PB4641</strain>
    </source>
</reference>
<reference evidence="4 6" key="2">
    <citation type="submission" date="2019-12" db="EMBL/GenBank/DDBJ databases">
        <title>Chromosome-level assembly of the Caenorhabditis remanei genome.</title>
        <authorList>
            <person name="Teterina A.A."/>
            <person name="Willis J.H."/>
            <person name="Phillips P.C."/>
        </authorList>
    </citation>
    <scope>NUCLEOTIDE SEQUENCE [LARGE SCALE GENOMIC DNA]</scope>
    <source>
        <strain evidence="4 6">PX506</strain>
        <tissue evidence="4">Whole organism</tissue>
    </source>
</reference>
<dbReference type="GO" id="GO:0030422">
    <property type="term" value="P:siRNA processing"/>
    <property type="evidence" value="ECO:0007669"/>
    <property type="project" value="EnsemblMetazoa"/>
</dbReference>
<dbReference type="OMA" id="EYDALEC"/>
<dbReference type="KEGG" id="crq:GCK72_013845"/>
<dbReference type="EMBL" id="WUAV01000004">
    <property type="protein sequence ID" value="KAF1757389.1"/>
    <property type="molecule type" value="Genomic_DNA"/>
</dbReference>
<dbReference type="Pfam" id="PF11977">
    <property type="entry name" value="RNase_Zc3h12a"/>
    <property type="match status" value="1"/>
</dbReference>
<dbReference type="CTD" id="9828693"/>
<evidence type="ECO:0000313" key="6">
    <source>
        <dbReference type="Proteomes" id="UP000483820"/>
    </source>
</evidence>
<gene>
    <name evidence="3" type="ORF">CRE_12646</name>
    <name evidence="4" type="ORF">GCK72_013845</name>
</gene>
<dbReference type="EMBL" id="DS268427">
    <property type="protein sequence ID" value="EFO93656.1"/>
    <property type="molecule type" value="Genomic_DNA"/>
</dbReference>
<dbReference type="Gene3D" id="3.40.50.11980">
    <property type="match status" value="1"/>
</dbReference>
<dbReference type="FunCoup" id="E3M728">
    <property type="interactions" value="1591"/>
</dbReference>
<dbReference type="eggNOG" id="ENOG502TGG1">
    <property type="taxonomic scope" value="Eukaryota"/>
</dbReference>
<dbReference type="HOGENOM" id="CLU_814416_0_0_1"/>
<dbReference type="InterPro" id="IPR021869">
    <property type="entry name" value="RNase_Zc3h12_NYN"/>
</dbReference>
<keyword evidence="5" id="KW-1185">Reference proteome</keyword>
<sequence>MSISETDKLEYDALECKNITLTEFIERRKRKELENGRLKDRYINSLKKGPLYINRICSLSNSRLPPGTVPRTIVIDGANVMHCGSIYQDTREGSAQSIPDVASLLALMRYFIVRDFEVFAVLSRKYSKPDATNFKEAIDRLVENNLCVIVPSMNLDDTIALEFAAQVNGIVISSDKYRDHACLNPRIQRIVEKQRLNIFWDSIPTHHQNSRTQKGEMDYLPSKKFMFTDDNNSELSENDVIKTLYAFPNELQYIISKERHEMIAPEKRKTEVEGLLNDLISMGINHCQVNAKRILETPVHVPTDVHSKSRTFSEGDYLTEVPPDDQANHISLPFGESDDEW</sequence>
<dbReference type="STRING" id="31234.E3M728"/>
<protein>
    <recommendedName>
        <fullName evidence="2">RNase NYN domain-containing protein</fullName>
    </recommendedName>
</protein>
<evidence type="ECO:0000313" key="3">
    <source>
        <dbReference type="EMBL" id="EFO93656.1"/>
    </source>
</evidence>
<dbReference type="GeneID" id="9828693"/>
<dbReference type="GO" id="GO:0004521">
    <property type="term" value="F:RNA endonuclease activity"/>
    <property type="evidence" value="ECO:0007669"/>
    <property type="project" value="EnsemblMetazoa"/>
</dbReference>
<dbReference type="GO" id="GO:0003729">
    <property type="term" value="F:mRNA binding"/>
    <property type="evidence" value="ECO:0007669"/>
    <property type="project" value="EnsemblMetazoa"/>
</dbReference>
<dbReference type="Proteomes" id="UP000483820">
    <property type="component" value="Chromosome IV"/>
</dbReference>
<dbReference type="AlphaFoldDB" id="E3M728"/>
<accession>E3M728</accession>
<evidence type="ECO:0000313" key="5">
    <source>
        <dbReference type="Proteomes" id="UP000008281"/>
    </source>
</evidence>
<organism evidence="5">
    <name type="scientific">Caenorhabditis remanei</name>
    <name type="common">Caenorhabditis vulgaris</name>
    <dbReference type="NCBI Taxonomy" id="31234"/>
    <lineage>
        <taxon>Eukaryota</taxon>
        <taxon>Metazoa</taxon>
        <taxon>Ecdysozoa</taxon>
        <taxon>Nematoda</taxon>
        <taxon>Chromadorea</taxon>
        <taxon>Rhabditida</taxon>
        <taxon>Rhabditina</taxon>
        <taxon>Rhabditomorpha</taxon>
        <taxon>Rhabditoidea</taxon>
        <taxon>Rhabditidae</taxon>
        <taxon>Peloderinae</taxon>
        <taxon>Caenorhabditis</taxon>
    </lineage>
</organism>
<dbReference type="GO" id="GO:1990633">
    <property type="term" value="C:mutator focus"/>
    <property type="evidence" value="ECO:0007669"/>
    <property type="project" value="EnsemblMetazoa"/>
</dbReference>
<evidence type="ECO:0000259" key="2">
    <source>
        <dbReference type="Pfam" id="PF11977"/>
    </source>
</evidence>
<evidence type="ECO:0000313" key="4">
    <source>
        <dbReference type="EMBL" id="KAF1757389.1"/>
    </source>
</evidence>
<proteinExistence type="predicted"/>
<dbReference type="Proteomes" id="UP000008281">
    <property type="component" value="Unassembled WGS sequence"/>
</dbReference>
<evidence type="ECO:0000256" key="1">
    <source>
        <dbReference type="SAM" id="MobiDB-lite"/>
    </source>
</evidence>
<dbReference type="RefSeq" id="XP_003107757.1">
    <property type="nucleotide sequence ID" value="XM_003107709.1"/>
</dbReference>